<protein>
    <submittedName>
        <fullName evidence="2">10667_t:CDS:1</fullName>
    </submittedName>
</protein>
<accession>A0A9N9FPV3</accession>
<sequence length="41" mass="4716">MGDDKSHEYTTTIDPSTDGSQRRARNRLIITLKELKMVNSH</sequence>
<name>A0A9N9FPV3_9GLOM</name>
<keyword evidence="3" id="KW-1185">Reference proteome</keyword>
<evidence type="ECO:0000256" key="1">
    <source>
        <dbReference type="SAM" id="MobiDB-lite"/>
    </source>
</evidence>
<proteinExistence type="predicted"/>
<dbReference type="EMBL" id="CAJVPI010000550">
    <property type="protein sequence ID" value="CAG8549239.1"/>
    <property type="molecule type" value="Genomic_DNA"/>
</dbReference>
<organism evidence="2 3">
    <name type="scientific">Paraglomus brasilianum</name>
    <dbReference type="NCBI Taxonomy" id="144538"/>
    <lineage>
        <taxon>Eukaryota</taxon>
        <taxon>Fungi</taxon>
        <taxon>Fungi incertae sedis</taxon>
        <taxon>Mucoromycota</taxon>
        <taxon>Glomeromycotina</taxon>
        <taxon>Glomeromycetes</taxon>
        <taxon>Paraglomerales</taxon>
        <taxon>Paraglomeraceae</taxon>
        <taxon>Paraglomus</taxon>
    </lineage>
</organism>
<reference evidence="2" key="1">
    <citation type="submission" date="2021-06" db="EMBL/GenBank/DDBJ databases">
        <authorList>
            <person name="Kallberg Y."/>
            <person name="Tangrot J."/>
            <person name="Rosling A."/>
        </authorList>
    </citation>
    <scope>NUCLEOTIDE SEQUENCE</scope>
    <source>
        <strain evidence="2">BR232B</strain>
    </source>
</reference>
<dbReference type="Proteomes" id="UP000789739">
    <property type="component" value="Unassembled WGS sequence"/>
</dbReference>
<feature type="region of interest" description="Disordered" evidence="1">
    <location>
        <begin position="1"/>
        <end position="24"/>
    </location>
</feature>
<evidence type="ECO:0000313" key="2">
    <source>
        <dbReference type="EMBL" id="CAG8549239.1"/>
    </source>
</evidence>
<feature type="compositionally biased region" description="Polar residues" evidence="1">
    <location>
        <begin position="9"/>
        <end position="19"/>
    </location>
</feature>
<comment type="caution">
    <text evidence="2">The sequence shown here is derived from an EMBL/GenBank/DDBJ whole genome shotgun (WGS) entry which is preliminary data.</text>
</comment>
<dbReference type="AlphaFoldDB" id="A0A9N9FPV3"/>
<gene>
    <name evidence="2" type="ORF">PBRASI_LOCUS4996</name>
</gene>
<evidence type="ECO:0000313" key="3">
    <source>
        <dbReference type="Proteomes" id="UP000789739"/>
    </source>
</evidence>